<comment type="cofactor">
    <cofactor evidence="1">
        <name>pyridoxal 5'-phosphate</name>
        <dbReference type="ChEBI" id="CHEBI:597326"/>
    </cofactor>
</comment>
<evidence type="ECO:0000313" key="13">
    <source>
        <dbReference type="Proteomes" id="UP000054859"/>
    </source>
</evidence>
<comment type="pathway">
    <text evidence="2">Cofactor biosynthesis; biotin biosynthesis; 7,8-diaminononanoate from 8-amino-7-oxononanoate (SAM route): step 1/1.</text>
</comment>
<keyword evidence="7" id="KW-0093">Biotin biosynthesis</keyword>
<accession>A0A0W0R3K7</accession>
<keyword evidence="4 11" id="KW-0032">Aminotransferase</keyword>
<dbReference type="InterPro" id="IPR005815">
    <property type="entry name" value="BioA"/>
</dbReference>
<evidence type="ECO:0000256" key="9">
    <source>
        <dbReference type="ARBA" id="ARBA00048449"/>
    </source>
</evidence>
<dbReference type="InterPro" id="IPR015421">
    <property type="entry name" value="PyrdxlP-dep_Trfase_major"/>
</dbReference>
<keyword evidence="5 11" id="KW-0808">Transferase</keyword>
<dbReference type="EC" id="2.6.1.62" evidence="3"/>
<evidence type="ECO:0000256" key="5">
    <source>
        <dbReference type="ARBA" id="ARBA00022679"/>
    </source>
</evidence>
<evidence type="ECO:0000256" key="8">
    <source>
        <dbReference type="ARBA" id="ARBA00022898"/>
    </source>
</evidence>
<dbReference type="AlphaFoldDB" id="A0A0W0R3K7"/>
<keyword evidence="6" id="KW-0949">S-adenosyl-L-methionine</keyword>
<dbReference type="STRING" id="45056.Lade_0321"/>
<dbReference type="PROSITE" id="PS00600">
    <property type="entry name" value="AA_TRANSFER_CLASS_3"/>
    <property type="match status" value="1"/>
</dbReference>
<proteinExistence type="inferred from homology"/>
<geneLocation type="plasmid" evidence="12 14">
    <name>11</name>
</geneLocation>
<reference evidence="11 13" key="1">
    <citation type="submission" date="2015-11" db="EMBL/GenBank/DDBJ databases">
        <title>Identification of large and diverse effector repertoires of 38 Legionella species.</title>
        <authorList>
            <person name="Burstein D."/>
            <person name="Amaro F."/>
            <person name="Zusman T."/>
            <person name="Lifshitz Z."/>
            <person name="Cohen O."/>
            <person name="Gilbert J.A."/>
            <person name="Pupko T."/>
            <person name="Shuman H.A."/>
            <person name="Segal G."/>
        </authorList>
    </citation>
    <scope>NUCLEOTIDE SEQUENCE [LARGE SCALE GENOMIC DNA]</scope>
    <source>
        <strain evidence="11 13">1762-AUS-E</strain>
    </source>
</reference>
<dbReference type="CDD" id="cd00610">
    <property type="entry name" value="OAT_like"/>
    <property type="match status" value="1"/>
</dbReference>
<dbReference type="GO" id="GO:0004015">
    <property type="term" value="F:adenosylmethionine-8-amino-7-oxononanoate transaminase activity"/>
    <property type="evidence" value="ECO:0007669"/>
    <property type="project" value="UniProtKB-EC"/>
</dbReference>
<dbReference type="Proteomes" id="UP000281170">
    <property type="component" value="Plasmid 11"/>
</dbReference>
<dbReference type="Gene3D" id="3.40.640.10">
    <property type="entry name" value="Type I PLP-dependent aspartate aminotransferase-like (Major domain)"/>
    <property type="match status" value="1"/>
</dbReference>
<evidence type="ECO:0000256" key="3">
    <source>
        <dbReference type="ARBA" id="ARBA00013009"/>
    </source>
</evidence>
<dbReference type="GO" id="GO:0004141">
    <property type="term" value="F:dethiobiotin synthase activity"/>
    <property type="evidence" value="ECO:0007669"/>
    <property type="project" value="TreeGrafter"/>
</dbReference>
<comment type="catalytic activity">
    <reaction evidence="9">
        <text>(8S)-8-amino-7-oxononanoate + S-adenosyl-L-methionine = S-adenosyl-4-methylsulfanyl-2-oxobutanoate + (7R,8S)-7,8-diammoniononanoate</text>
        <dbReference type="Rhea" id="RHEA:16861"/>
        <dbReference type="ChEBI" id="CHEBI:16490"/>
        <dbReference type="ChEBI" id="CHEBI:59789"/>
        <dbReference type="ChEBI" id="CHEBI:149468"/>
        <dbReference type="ChEBI" id="CHEBI:149469"/>
        <dbReference type="EC" id="2.6.1.62"/>
    </reaction>
</comment>
<keyword evidence="13" id="KW-1185">Reference proteome</keyword>
<dbReference type="SUPFAM" id="SSF53383">
    <property type="entry name" value="PLP-dependent transferases"/>
    <property type="match status" value="1"/>
</dbReference>
<dbReference type="EMBL" id="LR134420">
    <property type="protein sequence ID" value="VEH85141.1"/>
    <property type="molecule type" value="Genomic_DNA"/>
</dbReference>
<keyword evidence="8 10" id="KW-0663">Pyridoxal phosphate</keyword>
<gene>
    <name evidence="11" type="primary">bioA</name>
    <name evidence="11" type="ORF">Lade_0321</name>
    <name evidence="12" type="ORF">NCTC12735_00764</name>
</gene>
<protein>
    <recommendedName>
        <fullName evidence="3">adenosylmethionine--8-amino-7-oxononanoate transaminase</fullName>
        <ecNumber evidence="3">2.6.1.62</ecNumber>
    </recommendedName>
</protein>
<dbReference type="EMBL" id="LNKA01000001">
    <property type="protein sequence ID" value="KTC65663.1"/>
    <property type="molecule type" value="Genomic_DNA"/>
</dbReference>
<keyword evidence="12" id="KW-0614">Plasmid</keyword>
<evidence type="ECO:0000256" key="7">
    <source>
        <dbReference type="ARBA" id="ARBA00022756"/>
    </source>
</evidence>
<evidence type="ECO:0000256" key="4">
    <source>
        <dbReference type="ARBA" id="ARBA00022576"/>
    </source>
</evidence>
<organism evidence="11 13">
    <name type="scientific">Legionella adelaidensis</name>
    <dbReference type="NCBI Taxonomy" id="45056"/>
    <lineage>
        <taxon>Bacteria</taxon>
        <taxon>Pseudomonadati</taxon>
        <taxon>Pseudomonadota</taxon>
        <taxon>Gammaproteobacteria</taxon>
        <taxon>Legionellales</taxon>
        <taxon>Legionellaceae</taxon>
        <taxon>Legionella</taxon>
    </lineage>
</organism>
<evidence type="ECO:0000313" key="12">
    <source>
        <dbReference type="EMBL" id="VEH85141.1"/>
    </source>
</evidence>
<dbReference type="Proteomes" id="UP000054859">
    <property type="component" value="Unassembled WGS sequence"/>
</dbReference>
<name>A0A0W0R3K7_9GAMM</name>
<evidence type="ECO:0000313" key="14">
    <source>
        <dbReference type="Proteomes" id="UP000281170"/>
    </source>
</evidence>
<dbReference type="UniPathway" id="UPA00078"/>
<reference evidence="12 14" key="2">
    <citation type="submission" date="2018-12" db="EMBL/GenBank/DDBJ databases">
        <authorList>
            <consortium name="Pathogen Informatics"/>
        </authorList>
    </citation>
    <scope>NUCLEOTIDE SEQUENCE [LARGE SCALE GENOMIC DNA]</scope>
    <source>
        <strain evidence="12 14">NCTC12735</strain>
        <plasmid evidence="14">11</plasmid>
    </source>
</reference>
<dbReference type="PATRIC" id="fig|45056.6.peg.328"/>
<dbReference type="OrthoDB" id="9801052at2"/>
<dbReference type="PANTHER" id="PTHR42684:SF3">
    <property type="entry name" value="ADENOSYLMETHIONINE-8-AMINO-7-OXONONANOATE AMINOTRANSFERASE"/>
    <property type="match status" value="1"/>
</dbReference>
<dbReference type="GO" id="GO:0030170">
    <property type="term" value="F:pyridoxal phosphate binding"/>
    <property type="evidence" value="ECO:0007669"/>
    <property type="project" value="InterPro"/>
</dbReference>
<evidence type="ECO:0000256" key="10">
    <source>
        <dbReference type="RuleBase" id="RU003560"/>
    </source>
</evidence>
<dbReference type="InterPro" id="IPR005814">
    <property type="entry name" value="Aminotrans_3"/>
</dbReference>
<dbReference type="Pfam" id="PF00202">
    <property type="entry name" value="Aminotran_3"/>
    <property type="match status" value="1"/>
</dbReference>
<dbReference type="GO" id="GO:0009102">
    <property type="term" value="P:biotin biosynthetic process"/>
    <property type="evidence" value="ECO:0007669"/>
    <property type="project" value="UniProtKB-UniPathway"/>
</dbReference>
<evidence type="ECO:0000256" key="6">
    <source>
        <dbReference type="ARBA" id="ARBA00022691"/>
    </source>
</evidence>
<dbReference type="Gene3D" id="3.90.1150.10">
    <property type="entry name" value="Aspartate Aminotransferase, domain 1"/>
    <property type="match status" value="1"/>
</dbReference>
<sequence length="441" mass="49163">MVNHSPAIAKNLKHVWHPCTQMKDFETYSPLWIHSAKGSYLYTDRGPIIDAISSWWCKSLGHGHEEVLKTIGAQLKNFEHVIGAGTCFTSINELAEELSALTNLQHLFFASDGSSAIEIALKLALQACQIRGETKRTQFLSLKNSYHGETLGALSVSGLNLYKNPYSGYGYPCIFLEDIPYVNNTSNPLWDNCEVAWTQTLKKIEPVKENICALIVEPLVQGAGGMLLYSKDFLRRLYEWAKKNDIYIIADEIMTGFARTGKWFASDYVDLTPDILCVSKGITSGSLPLSVVLIDHAIYSLFYSDYDTHSSFLHSHTYSGNALAVSAALATIRVMRSIDIQQKVQAMGELLKESFVYIAEKTQKLIKIRSLGGWVAGDLVENGNPRLGFSLQKEALQKGALLRPLGNTVYWLPSFLIDENTIGKLMEITLNSIETIYKTRG</sequence>
<evidence type="ECO:0000256" key="2">
    <source>
        <dbReference type="ARBA" id="ARBA00005063"/>
    </source>
</evidence>
<dbReference type="KEGG" id="ladl:NCTC12735_00764"/>
<dbReference type="InterPro" id="IPR049704">
    <property type="entry name" value="Aminotrans_3_PPA_site"/>
</dbReference>
<dbReference type="PANTHER" id="PTHR42684">
    <property type="entry name" value="ADENOSYLMETHIONINE-8-AMINO-7-OXONONANOATE AMINOTRANSFERASE"/>
    <property type="match status" value="1"/>
</dbReference>
<dbReference type="InterPro" id="IPR015424">
    <property type="entry name" value="PyrdxlP-dep_Trfase"/>
</dbReference>
<dbReference type="InterPro" id="IPR015422">
    <property type="entry name" value="PyrdxlP-dep_Trfase_small"/>
</dbReference>
<evidence type="ECO:0000256" key="1">
    <source>
        <dbReference type="ARBA" id="ARBA00001933"/>
    </source>
</evidence>
<comment type="similarity">
    <text evidence="10">Belongs to the class-III pyridoxal-phosphate-dependent aminotransferase family.</text>
</comment>
<evidence type="ECO:0000313" key="11">
    <source>
        <dbReference type="EMBL" id="KTC65663.1"/>
    </source>
</evidence>
<dbReference type="NCBIfam" id="TIGR00508">
    <property type="entry name" value="bioA"/>
    <property type="match status" value="1"/>
</dbReference>